<dbReference type="RefSeq" id="WP_208055886.1">
    <property type="nucleotide sequence ID" value="NZ_JAGEMK010000004.1"/>
</dbReference>
<keyword evidence="7" id="KW-1185">Reference proteome</keyword>
<feature type="domain" description="HTH tetR-type" evidence="5">
    <location>
        <begin position="14"/>
        <end position="74"/>
    </location>
</feature>
<evidence type="ECO:0000313" key="6">
    <source>
        <dbReference type="EMBL" id="MBO1752206.1"/>
    </source>
</evidence>
<dbReference type="GO" id="GO:0003677">
    <property type="term" value="F:DNA binding"/>
    <property type="evidence" value="ECO:0007669"/>
    <property type="project" value="UniProtKB-UniRule"/>
</dbReference>
<keyword evidence="2 4" id="KW-0238">DNA-binding</keyword>
<dbReference type="EMBL" id="JAGEMK010000004">
    <property type="protein sequence ID" value="MBO1752206.1"/>
    <property type="molecule type" value="Genomic_DNA"/>
</dbReference>
<dbReference type="AlphaFoldDB" id="A0A939LPY5"/>
<evidence type="ECO:0000256" key="2">
    <source>
        <dbReference type="ARBA" id="ARBA00023125"/>
    </source>
</evidence>
<protein>
    <submittedName>
        <fullName evidence="6">TetR/AcrR family transcriptional regulator</fullName>
    </submittedName>
</protein>
<dbReference type="PANTHER" id="PTHR47506">
    <property type="entry name" value="TRANSCRIPTIONAL REGULATORY PROTEIN"/>
    <property type="match status" value="1"/>
</dbReference>
<dbReference type="InterPro" id="IPR009057">
    <property type="entry name" value="Homeodomain-like_sf"/>
</dbReference>
<proteinExistence type="predicted"/>
<dbReference type="Pfam" id="PF00440">
    <property type="entry name" value="TetR_N"/>
    <property type="match status" value="1"/>
</dbReference>
<dbReference type="InterPro" id="IPR001647">
    <property type="entry name" value="HTH_TetR"/>
</dbReference>
<dbReference type="PRINTS" id="PR00455">
    <property type="entry name" value="HTHTETR"/>
</dbReference>
<gene>
    <name evidence="6" type="ORF">J4G33_10370</name>
</gene>
<keyword evidence="3" id="KW-0804">Transcription</keyword>
<evidence type="ECO:0000256" key="1">
    <source>
        <dbReference type="ARBA" id="ARBA00023015"/>
    </source>
</evidence>
<accession>A0A939LPY5</accession>
<comment type="caution">
    <text evidence="6">The sequence shown here is derived from an EMBL/GenBank/DDBJ whole genome shotgun (WGS) entry which is preliminary data.</text>
</comment>
<dbReference type="PROSITE" id="PS50977">
    <property type="entry name" value="HTH_TETR_2"/>
    <property type="match status" value="1"/>
</dbReference>
<evidence type="ECO:0000256" key="4">
    <source>
        <dbReference type="PROSITE-ProRule" id="PRU00335"/>
    </source>
</evidence>
<dbReference type="Gene3D" id="1.10.357.10">
    <property type="entry name" value="Tetracycline Repressor, domain 2"/>
    <property type="match status" value="1"/>
</dbReference>
<organism evidence="6 7">
    <name type="scientific">Actinotalea soli</name>
    <dbReference type="NCBI Taxonomy" id="2819234"/>
    <lineage>
        <taxon>Bacteria</taxon>
        <taxon>Bacillati</taxon>
        <taxon>Actinomycetota</taxon>
        <taxon>Actinomycetes</taxon>
        <taxon>Micrococcales</taxon>
        <taxon>Cellulomonadaceae</taxon>
        <taxon>Actinotalea</taxon>
    </lineage>
</organism>
<evidence type="ECO:0000259" key="5">
    <source>
        <dbReference type="PROSITE" id="PS50977"/>
    </source>
</evidence>
<evidence type="ECO:0000256" key="3">
    <source>
        <dbReference type="ARBA" id="ARBA00023163"/>
    </source>
</evidence>
<name>A0A939LPY5_9CELL</name>
<reference evidence="6" key="1">
    <citation type="submission" date="2021-03" db="EMBL/GenBank/DDBJ databases">
        <title>Actinotalea soli sp. nov., isolated from soil.</title>
        <authorList>
            <person name="Ping W."/>
            <person name="Zhang J."/>
        </authorList>
    </citation>
    <scope>NUCLEOTIDE SEQUENCE</scope>
    <source>
        <strain evidence="6">BY-33</strain>
    </source>
</reference>
<dbReference type="PANTHER" id="PTHR47506:SF1">
    <property type="entry name" value="HTH-TYPE TRANSCRIPTIONAL REGULATOR YJDC"/>
    <property type="match status" value="1"/>
</dbReference>
<feature type="DNA-binding region" description="H-T-H motif" evidence="4">
    <location>
        <begin position="37"/>
        <end position="56"/>
    </location>
</feature>
<dbReference type="SUPFAM" id="SSF46689">
    <property type="entry name" value="Homeodomain-like"/>
    <property type="match status" value="1"/>
</dbReference>
<keyword evidence="1" id="KW-0805">Transcription regulation</keyword>
<dbReference type="Proteomes" id="UP000664209">
    <property type="component" value="Unassembled WGS sequence"/>
</dbReference>
<sequence>MPRISAPTLVEHRANQRAAVLGAAEELAVEQGAAAVTVAAVAARTGIARPSVYAYFASADAILEALVHEGFERWRTALDAGIAATTSPEELVRGYFAAAAASAARGDHRLAGTLRDVRLAPEVRQTLLDSHRATAAPLAEAARALGVPDVDQALALLLTVLNHCLTRVEAGHEAATEGRTAAEFALGGLDRLARG</sequence>
<evidence type="ECO:0000313" key="7">
    <source>
        <dbReference type="Proteomes" id="UP000664209"/>
    </source>
</evidence>